<evidence type="ECO:0000313" key="2">
    <source>
        <dbReference type="EMBL" id="AXR02263.1"/>
    </source>
</evidence>
<dbReference type="RefSeq" id="WP_088530658.1">
    <property type="nucleotide sequence ID" value="NZ_CP021646.1"/>
</dbReference>
<evidence type="ECO:0000313" key="3">
    <source>
        <dbReference type="Proteomes" id="UP000258102"/>
    </source>
</evidence>
<protein>
    <submittedName>
        <fullName evidence="2">Virion protein</fullName>
    </submittedName>
</protein>
<dbReference type="AlphaFoldDB" id="A0AAD0RIC9"/>
<name>A0AAD0RIC9_PSEO7</name>
<keyword evidence="1" id="KW-0812">Transmembrane</keyword>
<sequence length="160" mass="18498">MRFETTHIITALIVLGIGYLMTTKDTVRGLRNNNPLNIKEGRLNDIEWEGEHELDLDPTFEEFQTPLYGLRAGARILRTYANKHGRKTIGRIIERWAPTNENDTANYINFVVDYTGIPANRLLTRDEYPHVMAAMIHMENGEQPFPLETIKQGFEWGFYG</sequence>
<organism evidence="2 3">
    <name type="scientific">Pseudoalteromonas piscicida</name>
    <dbReference type="NCBI Taxonomy" id="43662"/>
    <lineage>
        <taxon>Bacteria</taxon>
        <taxon>Pseudomonadati</taxon>
        <taxon>Pseudomonadota</taxon>
        <taxon>Gammaproteobacteria</taxon>
        <taxon>Alteromonadales</taxon>
        <taxon>Pseudoalteromonadaceae</taxon>
        <taxon>Pseudoalteromonas</taxon>
    </lineage>
</organism>
<keyword evidence="1" id="KW-0472">Membrane</keyword>
<dbReference type="KEGG" id="ppis:B1L02_08335"/>
<proteinExistence type="predicted"/>
<accession>A0AAD0RIC9</accession>
<gene>
    <name evidence="2" type="ORF">D0511_09435</name>
</gene>
<feature type="transmembrane region" description="Helical" evidence="1">
    <location>
        <begin position="6"/>
        <end position="22"/>
    </location>
</feature>
<dbReference type="EMBL" id="CP031761">
    <property type="protein sequence ID" value="AXR02263.1"/>
    <property type="molecule type" value="Genomic_DNA"/>
</dbReference>
<reference evidence="2 3" key="1">
    <citation type="submission" date="2018-08" db="EMBL/GenBank/DDBJ databases">
        <title>Whole Genome Sequences of Two Pseudoalteromonas piscicida Strains, DE1-A and DE2-A, which Exhibit Strong Antibacterial Activity against Vibrio vulnificus.</title>
        <authorList>
            <person name="Richards G.P."/>
            <person name="Needleman D.S."/>
            <person name="Watson M.A."/>
            <person name="Polson S.W."/>
        </authorList>
    </citation>
    <scope>NUCLEOTIDE SEQUENCE [LARGE SCALE GENOMIC DNA]</scope>
    <source>
        <strain evidence="2 3">DE2-A</strain>
    </source>
</reference>
<dbReference type="Proteomes" id="UP000258102">
    <property type="component" value="Chromosome 1"/>
</dbReference>
<keyword evidence="1" id="KW-1133">Transmembrane helix</keyword>
<evidence type="ECO:0000256" key="1">
    <source>
        <dbReference type="SAM" id="Phobius"/>
    </source>
</evidence>